<keyword evidence="8" id="KW-0270">Exopolysaccharide synthesis</keyword>
<dbReference type="PANTHER" id="PTHR30576">
    <property type="entry name" value="COLANIC BIOSYNTHESIS UDP-GLUCOSE LIPID CARRIER TRANSFERASE"/>
    <property type="match status" value="1"/>
</dbReference>
<keyword evidence="12" id="KW-1185">Reference proteome</keyword>
<evidence type="ECO:0000313" key="12">
    <source>
        <dbReference type="Proteomes" id="UP001627408"/>
    </source>
</evidence>
<name>A0ABW8UYN1_9RHOB</name>
<comment type="subcellular location">
    <subcellularLocation>
        <location evidence="1">Cell membrane</location>
    </subcellularLocation>
</comment>
<dbReference type="Pfam" id="PF02397">
    <property type="entry name" value="Bac_transf"/>
    <property type="match status" value="1"/>
</dbReference>
<comment type="similarity">
    <text evidence="2">Belongs to the bacterial sugar transferase family.</text>
</comment>
<sequence length="236" mass="26543">MVATDRRGAGALKYEDFSAIAADVTAVPETENDGLYARYGKRLFDLVCAGLLLPLLVPVIAILWLIARRDGGPGFYGHERVGRDGVTFKCWKVRSMVHDAEVRLDNLLKRDPAARQEWENNQKLSNDPRITAFGSFIRKTSLDELPQIINVIRGEMSFVGPRPVVEDELRRYGTRKAIYLRMKPGITGLWQVNGRNGTSYNERVALDVSYNEVVSLALDVKLMLTTVRCVLFRTGI</sequence>
<evidence type="ECO:0000313" key="11">
    <source>
        <dbReference type="EMBL" id="MFL4472276.1"/>
    </source>
</evidence>
<keyword evidence="6 9" id="KW-1133">Transmembrane helix</keyword>
<evidence type="ECO:0000259" key="10">
    <source>
        <dbReference type="Pfam" id="PF02397"/>
    </source>
</evidence>
<evidence type="ECO:0000256" key="8">
    <source>
        <dbReference type="ARBA" id="ARBA00023169"/>
    </source>
</evidence>
<accession>A0ABW8UYN1</accession>
<dbReference type="InterPro" id="IPR003362">
    <property type="entry name" value="Bact_transf"/>
</dbReference>
<proteinExistence type="inferred from homology"/>
<evidence type="ECO:0000256" key="2">
    <source>
        <dbReference type="ARBA" id="ARBA00006464"/>
    </source>
</evidence>
<reference evidence="11 12" key="1">
    <citation type="submission" date="2024-08" db="EMBL/GenBank/DDBJ databases">
        <title>Tateyamaria sp. nov., isolated from marine algae.</title>
        <authorList>
            <person name="Choi B.J."/>
            <person name="Kim J.M."/>
            <person name="Lee J.K."/>
            <person name="Choi D.G."/>
            <person name="Bayburt H."/>
            <person name="Baek J.H."/>
            <person name="Han D.M."/>
            <person name="Jeon C.O."/>
        </authorList>
    </citation>
    <scope>NUCLEOTIDE SEQUENCE [LARGE SCALE GENOMIC DNA]</scope>
    <source>
        <strain evidence="11 12">KMU-156</strain>
    </source>
</reference>
<dbReference type="RefSeq" id="WP_407594430.1">
    <property type="nucleotide sequence ID" value="NZ_JBHDIY010000004.1"/>
</dbReference>
<evidence type="ECO:0000256" key="9">
    <source>
        <dbReference type="SAM" id="Phobius"/>
    </source>
</evidence>
<keyword evidence="4 11" id="KW-0808">Transferase</keyword>
<evidence type="ECO:0000256" key="7">
    <source>
        <dbReference type="ARBA" id="ARBA00023136"/>
    </source>
</evidence>
<dbReference type="Proteomes" id="UP001627408">
    <property type="component" value="Unassembled WGS sequence"/>
</dbReference>
<evidence type="ECO:0000256" key="5">
    <source>
        <dbReference type="ARBA" id="ARBA00022692"/>
    </source>
</evidence>
<feature type="transmembrane region" description="Helical" evidence="9">
    <location>
        <begin position="43"/>
        <end position="66"/>
    </location>
</feature>
<keyword evidence="3" id="KW-1003">Cell membrane</keyword>
<comment type="caution">
    <text evidence="11">The sequence shown here is derived from an EMBL/GenBank/DDBJ whole genome shotgun (WGS) entry which is preliminary data.</text>
</comment>
<protein>
    <submittedName>
        <fullName evidence="11">Sugar transferase</fullName>
    </submittedName>
</protein>
<gene>
    <name evidence="11" type="ORF">ACERZ8_21210</name>
</gene>
<keyword evidence="5 9" id="KW-0812">Transmembrane</keyword>
<evidence type="ECO:0000256" key="6">
    <source>
        <dbReference type="ARBA" id="ARBA00022989"/>
    </source>
</evidence>
<dbReference type="PANTHER" id="PTHR30576:SF4">
    <property type="entry name" value="UNDECAPRENYL-PHOSPHATE GALACTOSE PHOSPHOTRANSFERASE"/>
    <property type="match status" value="1"/>
</dbReference>
<dbReference type="EMBL" id="JBHDIY010000004">
    <property type="protein sequence ID" value="MFL4472276.1"/>
    <property type="molecule type" value="Genomic_DNA"/>
</dbReference>
<evidence type="ECO:0000256" key="4">
    <source>
        <dbReference type="ARBA" id="ARBA00022679"/>
    </source>
</evidence>
<keyword evidence="7 9" id="KW-0472">Membrane</keyword>
<evidence type="ECO:0000256" key="1">
    <source>
        <dbReference type="ARBA" id="ARBA00004236"/>
    </source>
</evidence>
<feature type="domain" description="Bacterial sugar transferase" evidence="10">
    <location>
        <begin position="41"/>
        <end position="231"/>
    </location>
</feature>
<evidence type="ECO:0000256" key="3">
    <source>
        <dbReference type="ARBA" id="ARBA00022475"/>
    </source>
</evidence>
<organism evidence="11 12">
    <name type="scientific">Tateyamaria armeniaca</name>
    <dbReference type="NCBI Taxonomy" id="2518930"/>
    <lineage>
        <taxon>Bacteria</taxon>
        <taxon>Pseudomonadati</taxon>
        <taxon>Pseudomonadota</taxon>
        <taxon>Alphaproteobacteria</taxon>
        <taxon>Rhodobacterales</taxon>
        <taxon>Roseobacteraceae</taxon>
        <taxon>Tateyamaria</taxon>
    </lineage>
</organism>
<dbReference type="GO" id="GO:0016740">
    <property type="term" value="F:transferase activity"/>
    <property type="evidence" value="ECO:0007669"/>
    <property type="project" value="UniProtKB-KW"/>
</dbReference>